<evidence type="ECO:0000313" key="2">
    <source>
        <dbReference type="Proteomes" id="UP000593576"/>
    </source>
</evidence>
<name>A0A7J9KWK1_GOSSC</name>
<sequence>MAFSGGMRFCVEADFSKLQMAVEKETKSHQNLEPSFRWEPVKGGNILRTPGLQFPDGFHIRLMEIN</sequence>
<dbReference type="Proteomes" id="UP000593576">
    <property type="component" value="Unassembled WGS sequence"/>
</dbReference>
<proteinExistence type="predicted"/>
<accession>A0A7J9KWK1</accession>
<dbReference type="OrthoDB" id="1372046at2759"/>
<gene>
    <name evidence="1" type="ORF">Goshw_007086</name>
</gene>
<dbReference type="AlphaFoldDB" id="A0A7J9KWK1"/>
<evidence type="ECO:0000313" key="1">
    <source>
        <dbReference type="EMBL" id="MBA0850798.1"/>
    </source>
</evidence>
<evidence type="ECO:0008006" key="3">
    <source>
        <dbReference type="Google" id="ProtNLM"/>
    </source>
</evidence>
<keyword evidence="2" id="KW-1185">Reference proteome</keyword>
<organism evidence="1 2">
    <name type="scientific">Gossypium schwendimanii</name>
    <name type="common">Cotton</name>
    <dbReference type="NCBI Taxonomy" id="34291"/>
    <lineage>
        <taxon>Eukaryota</taxon>
        <taxon>Viridiplantae</taxon>
        <taxon>Streptophyta</taxon>
        <taxon>Embryophyta</taxon>
        <taxon>Tracheophyta</taxon>
        <taxon>Spermatophyta</taxon>
        <taxon>Magnoliopsida</taxon>
        <taxon>eudicotyledons</taxon>
        <taxon>Gunneridae</taxon>
        <taxon>Pentapetalae</taxon>
        <taxon>rosids</taxon>
        <taxon>malvids</taxon>
        <taxon>Malvales</taxon>
        <taxon>Malvaceae</taxon>
        <taxon>Malvoideae</taxon>
        <taxon>Gossypium</taxon>
    </lineage>
</organism>
<comment type="caution">
    <text evidence="1">The sequence shown here is derived from an EMBL/GenBank/DDBJ whole genome shotgun (WGS) entry which is preliminary data.</text>
</comment>
<protein>
    <recommendedName>
        <fullName evidence="3">Cytochrome P450</fullName>
    </recommendedName>
</protein>
<reference evidence="1 2" key="1">
    <citation type="journal article" date="2019" name="Genome Biol. Evol.">
        <title>Insights into the evolution of the New World diploid cottons (Gossypium, subgenus Houzingenia) based on genome sequencing.</title>
        <authorList>
            <person name="Grover C.E."/>
            <person name="Arick M.A. 2nd"/>
            <person name="Thrash A."/>
            <person name="Conover J.L."/>
            <person name="Sanders W.S."/>
            <person name="Peterson D.G."/>
            <person name="Frelichowski J.E."/>
            <person name="Scheffler J.A."/>
            <person name="Scheffler B.E."/>
            <person name="Wendel J.F."/>
        </authorList>
    </citation>
    <scope>NUCLEOTIDE SEQUENCE [LARGE SCALE GENOMIC DNA]</scope>
    <source>
        <strain evidence="1">1</strain>
        <tissue evidence="1">Leaf</tissue>
    </source>
</reference>
<dbReference type="EMBL" id="JABFAF010000003">
    <property type="protein sequence ID" value="MBA0850798.1"/>
    <property type="molecule type" value="Genomic_DNA"/>
</dbReference>